<sequence length="212" mass="22318">MCALIGHHGATAALWSPIAYRRGAGARVGVADILGAVTLSHRGHVKRPSRRIRRSPVPARFRPDATRGQLRSLMRHVRRCGGGLAGEDREGPAGNHALRGDAMTDETAQRVEEIDMSSIPAGEGEAGQTALRPFPVTEVTPDEVGMVSVRYVEGTPQLVITGGTVIPAVLTAVDGSGDVVAEYTAPRRLARSSSYSILEAGIGMADFEDTAG</sequence>
<dbReference type="Proteomes" id="UP001165143">
    <property type="component" value="Unassembled WGS sequence"/>
</dbReference>
<dbReference type="EMBL" id="BSRX01000008">
    <property type="protein sequence ID" value="GLW53712.1"/>
    <property type="molecule type" value="Genomic_DNA"/>
</dbReference>
<proteinExistence type="predicted"/>
<organism evidence="2 3">
    <name type="scientific">Kitasatospora phosalacinea</name>
    <dbReference type="NCBI Taxonomy" id="2065"/>
    <lineage>
        <taxon>Bacteria</taxon>
        <taxon>Bacillati</taxon>
        <taxon>Actinomycetota</taxon>
        <taxon>Actinomycetes</taxon>
        <taxon>Kitasatosporales</taxon>
        <taxon>Streptomycetaceae</taxon>
        <taxon>Kitasatospora</taxon>
    </lineage>
</organism>
<name>A0A9W6UN28_9ACTN</name>
<feature type="region of interest" description="Disordered" evidence="1">
    <location>
        <begin position="81"/>
        <end position="103"/>
    </location>
</feature>
<protein>
    <submittedName>
        <fullName evidence="2">Uncharacterized protein</fullName>
    </submittedName>
</protein>
<evidence type="ECO:0000256" key="1">
    <source>
        <dbReference type="SAM" id="MobiDB-lite"/>
    </source>
</evidence>
<evidence type="ECO:0000313" key="2">
    <source>
        <dbReference type="EMBL" id="GLW53712.1"/>
    </source>
</evidence>
<reference evidence="2" key="1">
    <citation type="submission" date="2023-02" db="EMBL/GenBank/DDBJ databases">
        <title>Kitasatospora phosalacinea NBRC 14362.</title>
        <authorList>
            <person name="Ichikawa N."/>
            <person name="Sato H."/>
            <person name="Tonouchi N."/>
        </authorList>
    </citation>
    <scope>NUCLEOTIDE SEQUENCE</scope>
    <source>
        <strain evidence="2">NBRC 14362</strain>
    </source>
</reference>
<gene>
    <name evidence="2" type="ORF">Kpho01_17230</name>
</gene>
<comment type="caution">
    <text evidence="2">The sequence shown here is derived from an EMBL/GenBank/DDBJ whole genome shotgun (WGS) entry which is preliminary data.</text>
</comment>
<accession>A0A9W6UN28</accession>
<evidence type="ECO:0000313" key="3">
    <source>
        <dbReference type="Proteomes" id="UP001165143"/>
    </source>
</evidence>
<dbReference type="AlphaFoldDB" id="A0A9W6UN28"/>